<dbReference type="InterPro" id="IPR008693">
    <property type="entry name" value="MmpS"/>
</dbReference>
<dbReference type="RefSeq" id="WP_131609590.1">
    <property type="nucleotide sequence ID" value="NZ_SJSM01000007.1"/>
</dbReference>
<dbReference type="OrthoDB" id="1377205at2"/>
<evidence type="ECO:0000256" key="6">
    <source>
        <dbReference type="ARBA" id="ARBA00023136"/>
    </source>
</evidence>
<dbReference type="InterPro" id="IPR038468">
    <property type="entry name" value="MmpS_C"/>
</dbReference>
<organism evidence="7 8">
    <name type="scientific">Pedobacter hiemivivus</name>
    <dbReference type="NCBI Taxonomy" id="2530454"/>
    <lineage>
        <taxon>Bacteria</taxon>
        <taxon>Pseudomonadati</taxon>
        <taxon>Bacteroidota</taxon>
        <taxon>Sphingobacteriia</taxon>
        <taxon>Sphingobacteriales</taxon>
        <taxon>Sphingobacteriaceae</taxon>
        <taxon>Pedobacter</taxon>
    </lineage>
</organism>
<evidence type="ECO:0000256" key="4">
    <source>
        <dbReference type="ARBA" id="ARBA00022692"/>
    </source>
</evidence>
<gene>
    <name evidence="7" type="ORF">EZ444_13310</name>
</gene>
<accession>A0A4R0NAV3</accession>
<evidence type="ECO:0000313" key="8">
    <source>
        <dbReference type="Proteomes" id="UP000291117"/>
    </source>
</evidence>
<keyword evidence="5" id="KW-1133">Transmembrane helix</keyword>
<evidence type="ECO:0000313" key="7">
    <source>
        <dbReference type="EMBL" id="TCC96022.1"/>
    </source>
</evidence>
<sequence>MKKSIFTLLMVVTVFVSCKKNSDKKPDNNSRTVRYEITGAFSGPTLMVSYTTATGGTANDPVASLPWTKEITYATNVAAAIVAISGNGGVAGQKVTIVVKRGGSQVGAQIDAVADASGSFSKSAPAIVF</sequence>
<dbReference type="PROSITE" id="PS51257">
    <property type="entry name" value="PROKAR_LIPOPROTEIN"/>
    <property type="match status" value="1"/>
</dbReference>
<evidence type="ECO:0000256" key="3">
    <source>
        <dbReference type="ARBA" id="ARBA00022475"/>
    </source>
</evidence>
<dbReference type="AlphaFoldDB" id="A0A4R0NAV3"/>
<comment type="caution">
    <text evidence="7">The sequence shown here is derived from an EMBL/GenBank/DDBJ whole genome shotgun (WGS) entry which is preliminary data.</text>
</comment>
<evidence type="ECO:0000256" key="2">
    <source>
        <dbReference type="ARBA" id="ARBA00007531"/>
    </source>
</evidence>
<keyword evidence="4" id="KW-0812">Transmembrane</keyword>
<keyword evidence="6" id="KW-0472">Membrane</keyword>
<keyword evidence="8" id="KW-1185">Reference proteome</keyword>
<reference evidence="7 8" key="1">
    <citation type="submission" date="2019-02" db="EMBL/GenBank/DDBJ databases">
        <title>Pedobacter sp. RP-3-8 sp. nov., isolated from Arctic soil.</title>
        <authorList>
            <person name="Dahal R.H."/>
        </authorList>
    </citation>
    <scope>NUCLEOTIDE SEQUENCE [LARGE SCALE GENOMIC DNA]</scope>
    <source>
        <strain evidence="7 8">RP-3-8</strain>
    </source>
</reference>
<name>A0A4R0NAV3_9SPHI</name>
<dbReference type="GO" id="GO:0005886">
    <property type="term" value="C:plasma membrane"/>
    <property type="evidence" value="ECO:0007669"/>
    <property type="project" value="UniProtKB-SubCell"/>
</dbReference>
<proteinExistence type="inferred from homology"/>
<comment type="similarity">
    <text evidence="2">Belongs to the MmpS family.</text>
</comment>
<dbReference type="Pfam" id="PF05423">
    <property type="entry name" value="Mycobact_memb"/>
    <property type="match status" value="1"/>
</dbReference>
<dbReference type="EMBL" id="SJSM01000007">
    <property type="protein sequence ID" value="TCC96022.1"/>
    <property type="molecule type" value="Genomic_DNA"/>
</dbReference>
<evidence type="ECO:0000256" key="1">
    <source>
        <dbReference type="ARBA" id="ARBA00004236"/>
    </source>
</evidence>
<evidence type="ECO:0000256" key="5">
    <source>
        <dbReference type="ARBA" id="ARBA00022989"/>
    </source>
</evidence>
<dbReference type="Proteomes" id="UP000291117">
    <property type="component" value="Unassembled WGS sequence"/>
</dbReference>
<comment type="subcellular location">
    <subcellularLocation>
        <location evidence="1">Cell membrane</location>
    </subcellularLocation>
</comment>
<dbReference type="Gene3D" id="2.60.40.2880">
    <property type="entry name" value="MmpS1-5, C-terminal soluble domain"/>
    <property type="match status" value="1"/>
</dbReference>
<keyword evidence="3" id="KW-1003">Cell membrane</keyword>
<protein>
    <submittedName>
        <fullName evidence="7">Uncharacterized protein</fullName>
    </submittedName>
</protein>